<dbReference type="SMART" id="SM00344">
    <property type="entry name" value="HTH_ASNC"/>
    <property type="match status" value="1"/>
</dbReference>
<dbReference type="InterPro" id="IPR019888">
    <property type="entry name" value="Tscrpt_reg_AsnC-like"/>
</dbReference>
<proteinExistence type="predicted"/>
<dbReference type="RefSeq" id="WP_364449553.1">
    <property type="nucleotide sequence ID" value="NZ_JBFARM010000004.1"/>
</dbReference>
<evidence type="ECO:0000313" key="5">
    <source>
        <dbReference type="EMBL" id="MEV4286872.1"/>
    </source>
</evidence>
<dbReference type="PRINTS" id="PR00033">
    <property type="entry name" value="HTHASNC"/>
</dbReference>
<dbReference type="Pfam" id="PF01037">
    <property type="entry name" value="AsnC_trans_reg"/>
    <property type="match status" value="1"/>
</dbReference>
<dbReference type="PANTHER" id="PTHR30154:SF53">
    <property type="entry name" value="HTH-TYPE TRANSCRIPTIONAL REGULATOR LRPC"/>
    <property type="match status" value="1"/>
</dbReference>
<evidence type="ECO:0000313" key="6">
    <source>
        <dbReference type="Proteomes" id="UP001552427"/>
    </source>
</evidence>
<dbReference type="InterPro" id="IPR011008">
    <property type="entry name" value="Dimeric_a/b-barrel"/>
</dbReference>
<accession>A0ABV3H2Y6</accession>
<feature type="domain" description="HTH asnC-type" evidence="4">
    <location>
        <begin position="17"/>
        <end position="78"/>
    </location>
</feature>
<dbReference type="PROSITE" id="PS50956">
    <property type="entry name" value="HTH_ASNC_2"/>
    <property type="match status" value="1"/>
</dbReference>
<name>A0ABV3H2Y6_9ACTN</name>
<gene>
    <name evidence="5" type="ORF">AB0K40_15315</name>
</gene>
<dbReference type="InterPro" id="IPR019887">
    <property type="entry name" value="Tscrpt_reg_AsnC/Lrp_C"/>
</dbReference>
<dbReference type="Gene3D" id="3.30.70.920">
    <property type="match status" value="1"/>
</dbReference>
<dbReference type="Pfam" id="PF13404">
    <property type="entry name" value="HTH_AsnC-type"/>
    <property type="match status" value="1"/>
</dbReference>
<sequence>MAVEGKKAMEMGDRGDLDATDLTLLARLAKDGRASLTDLAREVGLSRPSIADRLRKLETSGVIAGYAARIDPARLGLPLRAQVRLRPHQPNARAHGLREKLLALGHVLSCVHVTGDDCYVIEVAARNPAHLEELIDSLTGIGRTTTLLVLSDVVSPSDVDLRALLLEPGSAPSAER</sequence>
<comment type="caution">
    <text evidence="5">The sequence shown here is derived from an EMBL/GenBank/DDBJ whole genome shotgun (WGS) entry which is preliminary data.</text>
</comment>
<dbReference type="Proteomes" id="UP001552427">
    <property type="component" value="Unassembled WGS sequence"/>
</dbReference>
<dbReference type="PROSITE" id="PS00519">
    <property type="entry name" value="HTH_ASNC_1"/>
    <property type="match status" value="1"/>
</dbReference>
<keyword evidence="6" id="KW-1185">Reference proteome</keyword>
<evidence type="ECO:0000259" key="4">
    <source>
        <dbReference type="PROSITE" id="PS50956"/>
    </source>
</evidence>
<evidence type="ECO:0000256" key="1">
    <source>
        <dbReference type="ARBA" id="ARBA00023015"/>
    </source>
</evidence>
<organism evidence="5 6">
    <name type="scientific">Nonomuraea bangladeshensis</name>
    <dbReference type="NCBI Taxonomy" id="404385"/>
    <lineage>
        <taxon>Bacteria</taxon>
        <taxon>Bacillati</taxon>
        <taxon>Actinomycetota</taxon>
        <taxon>Actinomycetes</taxon>
        <taxon>Streptosporangiales</taxon>
        <taxon>Streptosporangiaceae</taxon>
        <taxon>Nonomuraea</taxon>
    </lineage>
</organism>
<dbReference type="InterPro" id="IPR000485">
    <property type="entry name" value="AsnC-type_HTH_dom"/>
</dbReference>
<keyword evidence="3" id="KW-0804">Transcription</keyword>
<dbReference type="SUPFAM" id="SSF46785">
    <property type="entry name" value="Winged helix' DNA-binding domain"/>
    <property type="match status" value="1"/>
</dbReference>
<evidence type="ECO:0000256" key="3">
    <source>
        <dbReference type="ARBA" id="ARBA00023163"/>
    </source>
</evidence>
<dbReference type="SUPFAM" id="SSF54909">
    <property type="entry name" value="Dimeric alpha+beta barrel"/>
    <property type="match status" value="1"/>
</dbReference>
<keyword evidence="2" id="KW-0238">DNA-binding</keyword>
<reference evidence="5 6" key="1">
    <citation type="submission" date="2024-06" db="EMBL/GenBank/DDBJ databases">
        <title>The Natural Products Discovery Center: Release of the First 8490 Sequenced Strains for Exploring Actinobacteria Biosynthetic Diversity.</title>
        <authorList>
            <person name="Kalkreuter E."/>
            <person name="Kautsar S.A."/>
            <person name="Yang D."/>
            <person name="Bader C.D."/>
            <person name="Teijaro C.N."/>
            <person name="Fluegel L."/>
            <person name="Davis C.M."/>
            <person name="Simpson J.R."/>
            <person name="Lauterbach L."/>
            <person name="Steele A.D."/>
            <person name="Gui C."/>
            <person name="Meng S."/>
            <person name="Li G."/>
            <person name="Viehrig K."/>
            <person name="Ye F."/>
            <person name="Su P."/>
            <person name="Kiefer A.F."/>
            <person name="Nichols A."/>
            <person name="Cepeda A.J."/>
            <person name="Yan W."/>
            <person name="Fan B."/>
            <person name="Jiang Y."/>
            <person name="Adhikari A."/>
            <person name="Zheng C.-J."/>
            <person name="Schuster L."/>
            <person name="Cowan T.M."/>
            <person name="Smanski M.J."/>
            <person name="Chevrette M.G."/>
            <person name="De Carvalho L.P.S."/>
            <person name="Shen B."/>
        </authorList>
    </citation>
    <scope>NUCLEOTIDE SEQUENCE [LARGE SCALE GENOMIC DNA]</scope>
    <source>
        <strain evidence="5 6">NPDC049574</strain>
    </source>
</reference>
<evidence type="ECO:0000256" key="2">
    <source>
        <dbReference type="ARBA" id="ARBA00023125"/>
    </source>
</evidence>
<protein>
    <submittedName>
        <fullName evidence="5">Lrp/AsnC family transcriptional regulator</fullName>
    </submittedName>
</protein>
<keyword evidence="1" id="KW-0805">Transcription regulation</keyword>
<dbReference type="InterPro" id="IPR036388">
    <property type="entry name" value="WH-like_DNA-bd_sf"/>
</dbReference>
<dbReference type="InterPro" id="IPR019885">
    <property type="entry name" value="Tscrpt_reg_HTH_AsnC-type_CS"/>
</dbReference>
<dbReference type="InterPro" id="IPR036390">
    <property type="entry name" value="WH_DNA-bd_sf"/>
</dbReference>
<dbReference type="PANTHER" id="PTHR30154">
    <property type="entry name" value="LEUCINE-RESPONSIVE REGULATORY PROTEIN"/>
    <property type="match status" value="1"/>
</dbReference>
<dbReference type="Gene3D" id="1.10.10.10">
    <property type="entry name" value="Winged helix-like DNA-binding domain superfamily/Winged helix DNA-binding domain"/>
    <property type="match status" value="1"/>
</dbReference>
<dbReference type="EMBL" id="JBFARM010000004">
    <property type="protein sequence ID" value="MEV4286872.1"/>
    <property type="molecule type" value="Genomic_DNA"/>
</dbReference>